<dbReference type="Proteomes" id="UP000829517">
    <property type="component" value="Unassembled WGS sequence"/>
</dbReference>
<dbReference type="RefSeq" id="WP_236957583.1">
    <property type="nucleotide sequence ID" value="NZ_JAETXX010000001.1"/>
</dbReference>
<gene>
    <name evidence="1" type="ORF">JM658_02160</name>
</gene>
<dbReference type="EMBL" id="JAETXX010000001">
    <property type="protein sequence ID" value="MCF8713617.1"/>
    <property type="molecule type" value="Genomic_DNA"/>
</dbReference>
<comment type="caution">
    <text evidence="1">The sequence shown here is derived from an EMBL/GenBank/DDBJ whole genome shotgun (WGS) entry which is preliminary data.</text>
</comment>
<proteinExistence type="predicted"/>
<evidence type="ECO:0008006" key="3">
    <source>
        <dbReference type="Google" id="ProtNLM"/>
    </source>
</evidence>
<protein>
    <recommendedName>
        <fullName evidence="3">GNAT family N-acetyltransferase</fullName>
    </recommendedName>
</protein>
<organism evidence="1 2">
    <name type="scientific">Joostella atrarenae</name>
    <dbReference type="NCBI Taxonomy" id="679257"/>
    <lineage>
        <taxon>Bacteria</taxon>
        <taxon>Pseudomonadati</taxon>
        <taxon>Bacteroidota</taxon>
        <taxon>Flavobacteriia</taxon>
        <taxon>Flavobacteriales</taxon>
        <taxon>Flavobacteriaceae</taxon>
        <taxon>Joostella</taxon>
    </lineage>
</organism>
<sequence>MNTKYVVLEEKYASWIISQAKIQYKDLYKNGKQQDELNSYIENTYKMSSFSRSQNDFSIQTLMVFNNQNPIGSIEINTFPRLDIKLEQAKKPMYINKLFYSDIQAVEELFRKVENIALQKNHDFIYGEFLSERKDVIKIIQNRGYKIYHKNNTLTKTNLKLSTAIKSINKEND</sequence>
<evidence type="ECO:0000313" key="2">
    <source>
        <dbReference type="Proteomes" id="UP000829517"/>
    </source>
</evidence>
<name>A0ABS9IZK3_9FLAO</name>
<evidence type="ECO:0000313" key="1">
    <source>
        <dbReference type="EMBL" id="MCF8713617.1"/>
    </source>
</evidence>
<keyword evidence="2" id="KW-1185">Reference proteome</keyword>
<accession>A0ABS9IZK3</accession>
<reference evidence="1 2" key="1">
    <citation type="submission" date="2021-01" db="EMBL/GenBank/DDBJ databases">
        <title>Genome sequencing of Joostella atrarenae M1-2 (= KCTC 23194).</title>
        <authorList>
            <person name="Zakaria M.R."/>
            <person name="Lam M.Q."/>
            <person name="Chong C.S."/>
        </authorList>
    </citation>
    <scope>NUCLEOTIDE SEQUENCE [LARGE SCALE GENOMIC DNA]</scope>
    <source>
        <strain evidence="1 2">M1-2</strain>
    </source>
</reference>